<evidence type="ECO:0000313" key="3">
    <source>
        <dbReference type="EMBL" id="GFR37676.1"/>
    </source>
</evidence>
<evidence type="ECO:0000313" key="4">
    <source>
        <dbReference type="Proteomes" id="UP000654993"/>
    </source>
</evidence>
<keyword evidence="1" id="KW-1133">Transmembrane helix</keyword>
<gene>
    <name evidence="3" type="ORF">PRECH8_09720</name>
</gene>
<dbReference type="PANTHER" id="PTHR10587">
    <property type="entry name" value="GLYCOSYL TRANSFERASE-RELATED"/>
    <property type="match status" value="1"/>
</dbReference>
<dbReference type="GO" id="GO:0005975">
    <property type="term" value="P:carbohydrate metabolic process"/>
    <property type="evidence" value="ECO:0007669"/>
    <property type="project" value="InterPro"/>
</dbReference>
<dbReference type="AlphaFoldDB" id="A0A916QBG7"/>
<dbReference type="EMBL" id="BMAQ01000006">
    <property type="protein sequence ID" value="GFR37676.1"/>
    <property type="molecule type" value="Genomic_DNA"/>
</dbReference>
<dbReference type="PANTHER" id="PTHR10587:SF80">
    <property type="entry name" value="CHITOOLIGOSACCHARIDE DEACETYLASE"/>
    <property type="match status" value="1"/>
</dbReference>
<reference evidence="3" key="1">
    <citation type="submission" date="2020-08" db="EMBL/GenBank/DDBJ databases">
        <authorList>
            <person name="Uke A."/>
            <person name="Chhe C."/>
            <person name="Baramee S."/>
            <person name="Kosugi A."/>
        </authorList>
    </citation>
    <scope>NUCLEOTIDE SEQUENCE</scope>
    <source>
        <strain evidence="3">DA-C8</strain>
    </source>
</reference>
<proteinExistence type="predicted"/>
<feature type="domain" description="NodB homology" evidence="2">
    <location>
        <begin position="147"/>
        <end position="323"/>
    </location>
</feature>
<dbReference type="SUPFAM" id="SSF88713">
    <property type="entry name" value="Glycoside hydrolase/deacetylase"/>
    <property type="match status" value="1"/>
</dbReference>
<dbReference type="Proteomes" id="UP000654993">
    <property type="component" value="Unassembled WGS sequence"/>
</dbReference>
<evidence type="ECO:0000259" key="2">
    <source>
        <dbReference type="PROSITE" id="PS51677"/>
    </source>
</evidence>
<comment type="caution">
    <text evidence="3">The sequence shown here is derived from an EMBL/GenBank/DDBJ whole genome shotgun (WGS) entry which is preliminary data.</text>
</comment>
<reference evidence="3" key="2">
    <citation type="journal article" date="2021" name="Data Brief">
        <title>Draft genome sequence data of the facultative, thermophilic, xylanolytic bacterium Paenibacillus sp. strain DA-C8.</title>
        <authorList>
            <person name="Chhe C."/>
            <person name="Uke A."/>
            <person name="Baramee S."/>
            <person name="Ungkulpasvich U."/>
            <person name="Tachaapaikoon C."/>
            <person name="Pason P."/>
            <person name="Waeonukul R."/>
            <person name="Ratanakhanokchai K."/>
            <person name="Kosugi A."/>
        </authorList>
    </citation>
    <scope>NUCLEOTIDE SEQUENCE</scope>
    <source>
        <strain evidence="3">DA-C8</strain>
    </source>
</reference>
<dbReference type="InterPro" id="IPR002509">
    <property type="entry name" value="NODB_dom"/>
</dbReference>
<dbReference type="Pfam" id="PF01522">
    <property type="entry name" value="Polysacc_deac_1"/>
    <property type="match status" value="1"/>
</dbReference>
<protein>
    <recommendedName>
        <fullName evidence="2">NodB homology domain-containing protein</fullName>
    </recommendedName>
</protein>
<dbReference type="GO" id="GO:0016020">
    <property type="term" value="C:membrane"/>
    <property type="evidence" value="ECO:0007669"/>
    <property type="project" value="TreeGrafter"/>
</dbReference>
<dbReference type="Gene3D" id="3.20.20.370">
    <property type="entry name" value="Glycoside hydrolase/deacetylase"/>
    <property type="match status" value="1"/>
</dbReference>
<dbReference type="RefSeq" id="WP_242457439.1">
    <property type="nucleotide sequence ID" value="NZ_BMAQ01000006.1"/>
</dbReference>
<dbReference type="GO" id="GO:0016810">
    <property type="term" value="F:hydrolase activity, acting on carbon-nitrogen (but not peptide) bonds"/>
    <property type="evidence" value="ECO:0007669"/>
    <property type="project" value="InterPro"/>
</dbReference>
<dbReference type="InterPro" id="IPR011330">
    <property type="entry name" value="Glyco_hydro/deAcase_b/a-brl"/>
</dbReference>
<accession>A0A916QBG7</accession>
<dbReference type="PROSITE" id="PS51677">
    <property type="entry name" value="NODB"/>
    <property type="match status" value="1"/>
</dbReference>
<evidence type="ECO:0000256" key="1">
    <source>
        <dbReference type="SAM" id="Phobius"/>
    </source>
</evidence>
<feature type="transmembrane region" description="Helical" evidence="1">
    <location>
        <begin position="5"/>
        <end position="25"/>
    </location>
</feature>
<dbReference type="CDD" id="cd10950">
    <property type="entry name" value="CE4_BsYlxY_like"/>
    <property type="match status" value="1"/>
</dbReference>
<organism evidence="3 4">
    <name type="scientific">Insulibacter thermoxylanivorax</name>
    <dbReference type="NCBI Taxonomy" id="2749268"/>
    <lineage>
        <taxon>Bacteria</taxon>
        <taxon>Bacillati</taxon>
        <taxon>Bacillota</taxon>
        <taxon>Bacilli</taxon>
        <taxon>Bacillales</taxon>
        <taxon>Paenibacillaceae</taxon>
        <taxon>Insulibacter</taxon>
    </lineage>
</organism>
<sequence length="343" mass="38497">MRGRLLFITAIVIIGMYILLEYSPVAQFIAAVQQLPVDGDAAAWMRSGEPQKRSDREEDQLEEALLARIRAEAERLREAPIDARVDRVWHAIPGYNGIEVDLDATLAANRGRGASEDLIFVYREVEPKIQLEDLGAHPIYKGNPKKKMVGFMINVAWGDEHLPGMLATLEKEGIQATFFFDGSWLAKNIEQAKEICEAGHECSNHAYSHPNMSRLSRAKQEEEILKTEALLKDELGVDNRWFAPPSGDYNQLTVEIAYQHGLRTVLWTIDTVDWKNPEPDWIVRRIAARLEPGSLILMHPTSSAAQALPGLIETIRSKGYAFGTVSEVLSSKRMLDIEGGFDF</sequence>
<keyword evidence="1" id="KW-0472">Membrane</keyword>
<keyword evidence="4" id="KW-1185">Reference proteome</keyword>
<keyword evidence="1" id="KW-0812">Transmembrane</keyword>
<dbReference type="InterPro" id="IPR050248">
    <property type="entry name" value="Polysacc_deacetylase_ArnD"/>
</dbReference>
<name>A0A916QBG7_9BACL</name>